<reference evidence="3" key="1">
    <citation type="submission" date="2023-07" db="EMBL/GenBank/DDBJ databases">
        <title>A chromosome-level genome assembly of Lolium multiflorum.</title>
        <authorList>
            <person name="Chen Y."/>
            <person name="Copetti D."/>
            <person name="Kolliker R."/>
            <person name="Studer B."/>
        </authorList>
    </citation>
    <scope>NUCLEOTIDE SEQUENCE</scope>
    <source>
        <strain evidence="3">02402/16</strain>
        <tissue evidence="3">Leaf</tissue>
    </source>
</reference>
<accession>A0AAD8WGW6</accession>
<comment type="caution">
    <text evidence="3">The sequence shown here is derived from an EMBL/GenBank/DDBJ whole genome shotgun (WGS) entry which is preliminary data.</text>
</comment>
<evidence type="ECO:0000313" key="4">
    <source>
        <dbReference type="Proteomes" id="UP001231189"/>
    </source>
</evidence>
<sequence>MALLNPATAESMVWPLQLKFTGELETEAMAFLEAALMEANMGREKILKGYRRYRRPGVHPSSSSDYDAIDNVEKDSLEVCSIEVQDFGHQMCAACMLALCCHSKPIRL</sequence>
<organism evidence="3 4">
    <name type="scientific">Lolium multiflorum</name>
    <name type="common">Italian ryegrass</name>
    <name type="synonym">Lolium perenne subsp. multiflorum</name>
    <dbReference type="NCBI Taxonomy" id="4521"/>
    <lineage>
        <taxon>Eukaryota</taxon>
        <taxon>Viridiplantae</taxon>
        <taxon>Streptophyta</taxon>
        <taxon>Embryophyta</taxon>
        <taxon>Tracheophyta</taxon>
        <taxon>Spermatophyta</taxon>
        <taxon>Magnoliopsida</taxon>
        <taxon>Liliopsida</taxon>
        <taxon>Poales</taxon>
        <taxon>Poaceae</taxon>
        <taxon>BOP clade</taxon>
        <taxon>Pooideae</taxon>
        <taxon>Poodae</taxon>
        <taxon>Poeae</taxon>
        <taxon>Poeae Chloroplast Group 2 (Poeae type)</taxon>
        <taxon>Loliodinae</taxon>
        <taxon>Loliinae</taxon>
        <taxon>Lolium</taxon>
    </lineage>
</organism>
<evidence type="ECO:0000313" key="2">
    <source>
        <dbReference type="EMBL" id="KAK1594496.1"/>
    </source>
</evidence>
<evidence type="ECO:0000313" key="3">
    <source>
        <dbReference type="EMBL" id="KAK1662197.1"/>
    </source>
</evidence>
<keyword evidence="4" id="KW-1185">Reference proteome</keyword>
<name>A0AAD8WGW6_LOLMU</name>
<dbReference type="Proteomes" id="UP001231189">
    <property type="component" value="Unassembled WGS sequence"/>
</dbReference>
<evidence type="ECO:0000313" key="1">
    <source>
        <dbReference type="EMBL" id="KAK1594493.1"/>
    </source>
</evidence>
<dbReference type="EMBL" id="JAUUTY010000698">
    <property type="protein sequence ID" value="KAK1594496.1"/>
    <property type="molecule type" value="Genomic_DNA"/>
</dbReference>
<proteinExistence type="predicted"/>
<dbReference type="EMBL" id="JAUUTY010000698">
    <property type="protein sequence ID" value="KAK1594493.1"/>
    <property type="molecule type" value="Genomic_DNA"/>
</dbReference>
<gene>
    <name evidence="1" type="ORF">QYE76_018796</name>
    <name evidence="2" type="ORF">QYE76_018799</name>
    <name evidence="3" type="ORF">QYE76_050356</name>
</gene>
<protein>
    <submittedName>
        <fullName evidence="3">Uncharacterized protein</fullName>
    </submittedName>
</protein>
<dbReference type="EMBL" id="JAUUTY010000003">
    <property type="protein sequence ID" value="KAK1662197.1"/>
    <property type="molecule type" value="Genomic_DNA"/>
</dbReference>
<dbReference type="AlphaFoldDB" id="A0AAD8WGW6"/>